<sequence>MKLIIFGATGTVGKELVKHAVENGYDVTAFVRHPEKMQNTNNPNLKICKGDVLNIVDVENALKNQEVVLCALGDGNVGKIRALGTKNIIEAMHKSGPKRLICQTTLGMGESYGNLNFIWKHIMFGMLLKKAFRDHQLQERYILNCNLDYTIVRPSALTDGDITKQYKIGFDGNFKKLKLKISRADVADFMLQQIATSQFTKKAVSISN</sequence>
<dbReference type="InterPro" id="IPR051606">
    <property type="entry name" value="Polyketide_Oxido-like"/>
</dbReference>
<dbReference type="AlphaFoldDB" id="A0A4U1CHF9"/>
<dbReference type="RefSeq" id="WP_136836112.1">
    <property type="nucleotide sequence ID" value="NZ_SWBQ01000003.1"/>
</dbReference>
<name>A0A4U1CHF9_9SPHI</name>
<evidence type="ECO:0000313" key="2">
    <source>
        <dbReference type="EMBL" id="TKC05851.1"/>
    </source>
</evidence>
<reference evidence="2 3" key="1">
    <citation type="submission" date="2019-04" db="EMBL/GenBank/DDBJ databases">
        <title>Pedobacter sp. RP-3-15 sp. nov., isolated from Arctic soil.</title>
        <authorList>
            <person name="Dahal R.H."/>
            <person name="Kim D.-U."/>
        </authorList>
    </citation>
    <scope>NUCLEOTIDE SEQUENCE [LARGE SCALE GENOMIC DNA]</scope>
    <source>
        <strain evidence="2 3">RP-3-15</strain>
    </source>
</reference>
<evidence type="ECO:0000259" key="1">
    <source>
        <dbReference type="Pfam" id="PF13460"/>
    </source>
</evidence>
<dbReference type="OrthoDB" id="9790734at2"/>
<proteinExistence type="predicted"/>
<dbReference type="SUPFAM" id="SSF51735">
    <property type="entry name" value="NAD(P)-binding Rossmann-fold domains"/>
    <property type="match status" value="1"/>
</dbReference>
<accession>A0A4U1CHF9</accession>
<evidence type="ECO:0000313" key="3">
    <source>
        <dbReference type="Proteomes" id="UP000307244"/>
    </source>
</evidence>
<dbReference type="GO" id="GO:0042602">
    <property type="term" value="F:riboflavin reductase (NADPH) activity"/>
    <property type="evidence" value="ECO:0007669"/>
    <property type="project" value="TreeGrafter"/>
</dbReference>
<comment type="caution">
    <text evidence="2">The sequence shown here is derived from an EMBL/GenBank/DDBJ whole genome shotgun (WGS) entry which is preliminary data.</text>
</comment>
<feature type="domain" description="NAD(P)-binding" evidence="1">
    <location>
        <begin position="7"/>
        <end position="195"/>
    </location>
</feature>
<dbReference type="EMBL" id="SWBQ01000003">
    <property type="protein sequence ID" value="TKC05851.1"/>
    <property type="molecule type" value="Genomic_DNA"/>
</dbReference>
<organism evidence="2 3">
    <name type="scientific">Pedobacter frigoris</name>
    <dbReference type="NCBI Taxonomy" id="2571272"/>
    <lineage>
        <taxon>Bacteria</taxon>
        <taxon>Pseudomonadati</taxon>
        <taxon>Bacteroidota</taxon>
        <taxon>Sphingobacteriia</taxon>
        <taxon>Sphingobacteriales</taxon>
        <taxon>Sphingobacteriaceae</taxon>
        <taxon>Pedobacter</taxon>
    </lineage>
</organism>
<dbReference type="Proteomes" id="UP000307244">
    <property type="component" value="Unassembled WGS sequence"/>
</dbReference>
<dbReference type="Pfam" id="PF13460">
    <property type="entry name" value="NAD_binding_10"/>
    <property type="match status" value="1"/>
</dbReference>
<gene>
    <name evidence="2" type="ORF">FA047_10920</name>
</gene>
<dbReference type="PANTHER" id="PTHR43355">
    <property type="entry name" value="FLAVIN REDUCTASE (NADPH)"/>
    <property type="match status" value="1"/>
</dbReference>
<protein>
    <submittedName>
        <fullName evidence="2">SDR family oxidoreductase</fullName>
    </submittedName>
</protein>
<dbReference type="Gene3D" id="3.40.50.720">
    <property type="entry name" value="NAD(P)-binding Rossmann-like Domain"/>
    <property type="match status" value="1"/>
</dbReference>
<keyword evidence="3" id="KW-1185">Reference proteome</keyword>
<dbReference type="InterPro" id="IPR016040">
    <property type="entry name" value="NAD(P)-bd_dom"/>
</dbReference>
<dbReference type="GO" id="GO:0004074">
    <property type="term" value="F:biliverdin reductase [NAD(P)H] activity"/>
    <property type="evidence" value="ECO:0007669"/>
    <property type="project" value="TreeGrafter"/>
</dbReference>
<dbReference type="InterPro" id="IPR036291">
    <property type="entry name" value="NAD(P)-bd_dom_sf"/>
</dbReference>
<dbReference type="CDD" id="cd05244">
    <property type="entry name" value="BVR-B_like_SDR_a"/>
    <property type="match status" value="1"/>
</dbReference>
<dbReference type="PANTHER" id="PTHR43355:SF2">
    <property type="entry name" value="FLAVIN REDUCTASE (NADPH)"/>
    <property type="match status" value="1"/>
</dbReference>